<dbReference type="PANTHER" id="PTHR14491:SF2">
    <property type="entry name" value="ANKYRIN REPEAT DOMAIN-CONTAINING PROTEIN SOWAHA"/>
    <property type="match status" value="1"/>
</dbReference>
<dbReference type="PANTHER" id="PTHR14491">
    <property type="entry name" value="SOSONDOWAH, ISOFORM G"/>
    <property type="match status" value="1"/>
</dbReference>
<dbReference type="Pfam" id="PF12796">
    <property type="entry name" value="Ank_2"/>
    <property type="match status" value="1"/>
</dbReference>
<organism evidence="6 7">
    <name type="scientific">Mugilogobius chulae</name>
    <name type="common">yellowstripe goby</name>
    <dbReference type="NCBI Taxonomy" id="88201"/>
    <lineage>
        <taxon>Eukaryota</taxon>
        <taxon>Metazoa</taxon>
        <taxon>Chordata</taxon>
        <taxon>Craniata</taxon>
        <taxon>Vertebrata</taxon>
        <taxon>Euteleostomi</taxon>
        <taxon>Actinopterygii</taxon>
        <taxon>Neopterygii</taxon>
        <taxon>Teleostei</taxon>
        <taxon>Neoteleostei</taxon>
        <taxon>Acanthomorphata</taxon>
        <taxon>Gobiaria</taxon>
        <taxon>Gobiiformes</taxon>
        <taxon>Gobioidei</taxon>
        <taxon>Gobiidae</taxon>
        <taxon>Gobionellinae</taxon>
        <taxon>Mugilogobius</taxon>
    </lineage>
</organism>
<feature type="region of interest" description="Disordered" evidence="4">
    <location>
        <begin position="79"/>
        <end position="132"/>
    </location>
</feature>
<dbReference type="SMART" id="SM00248">
    <property type="entry name" value="ANK"/>
    <property type="match status" value="2"/>
</dbReference>
<keyword evidence="2" id="KW-0040">ANK repeat</keyword>
<feature type="region of interest" description="Disordered" evidence="4">
    <location>
        <begin position="370"/>
        <end position="412"/>
    </location>
</feature>
<accession>A0AAW0PEZ4</accession>
<feature type="compositionally biased region" description="Polar residues" evidence="4">
    <location>
        <begin position="118"/>
        <end position="132"/>
    </location>
</feature>
<evidence type="ECO:0000256" key="2">
    <source>
        <dbReference type="ARBA" id="ARBA00023043"/>
    </source>
</evidence>
<evidence type="ECO:0000313" key="7">
    <source>
        <dbReference type="Proteomes" id="UP001460270"/>
    </source>
</evidence>
<evidence type="ECO:0000256" key="3">
    <source>
        <dbReference type="ARBA" id="ARBA00038122"/>
    </source>
</evidence>
<evidence type="ECO:0000256" key="1">
    <source>
        <dbReference type="ARBA" id="ARBA00022737"/>
    </source>
</evidence>
<dbReference type="InterPro" id="IPR036770">
    <property type="entry name" value="Ankyrin_rpt-contain_sf"/>
</dbReference>
<evidence type="ECO:0000259" key="5">
    <source>
        <dbReference type="Pfam" id="PF25877"/>
    </source>
</evidence>
<comment type="similarity">
    <text evidence="3">Belongs to the SOWAH family.</text>
</comment>
<evidence type="ECO:0000313" key="6">
    <source>
        <dbReference type="EMBL" id="KAK7925804.1"/>
    </source>
</evidence>
<reference evidence="7" key="1">
    <citation type="submission" date="2024-04" db="EMBL/GenBank/DDBJ databases">
        <title>Salinicola lusitanus LLJ914,a marine bacterium isolated from the Okinawa Trough.</title>
        <authorList>
            <person name="Li J."/>
        </authorList>
    </citation>
    <scope>NUCLEOTIDE SEQUENCE [LARGE SCALE GENOMIC DNA]</scope>
</reference>
<dbReference type="Proteomes" id="UP001460270">
    <property type="component" value="Unassembled WGS sequence"/>
</dbReference>
<name>A0AAW0PEZ4_9GOBI</name>
<comment type="caution">
    <text evidence="6">The sequence shown here is derived from an EMBL/GenBank/DDBJ whole genome shotgun (WGS) entry which is preliminary data.</text>
</comment>
<feature type="compositionally biased region" description="Basic and acidic residues" evidence="4">
    <location>
        <begin position="93"/>
        <end position="102"/>
    </location>
</feature>
<evidence type="ECO:0000256" key="4">
    <source>
        <dbReference type="SAM" id="MobiDB-lite"/>
    </source>
</evidence>
<proteinExistence type="inferred from homology"/>
<keyword evidence="1" id="KW-0677">Repeat</keyword>
<gene>
    <name evidence="6" type="ORF">WMY93_008114</name>
</gene>
<dbReference type="EMBL" id="JBBPFD010000005">
    <property type="protein sequence ID" value="KAK7925804.1"/>
    <property type="molecule type" value="Genomic_DNA"/>
</dbReference>
<dbReference type="Gene3D" id="1.25.40.20">
    <property type="entry name" value="Ankyrin repeat-containing domain"/>
    <property type="match status" value="1"/>
</dbReference>
<dbReference type="InterPro" id="IPR002110">
    <property type="entry name" value="Ankyrin_rpt"/>
</dbReference>
<dbReference type="InterPro" id="IPR058889">
    <property type="entry name" value="WHD_SOWAHA-C"/>
</dbReference>
<dbReference type="AlphaFoldDB" id="A0AAW0PEZ4"/>
<dbReference type="SUPFAM" id="SSF48403">
    <property type="entry name" value="Ankyrin repeat"/>
    <property type="match status" value="1"/>
</dbReference>
<sequence>MALTQQSVLSFLIEEGGKVKKSELVRRFKGSIDCDEPEEKERNRESFKNFVNNVAVVKEIDGARFVVVRKKYEPLVESYRAQERAGGASEDVDGVRKSELERLPVQSEENGDDELKEQNNNNESADNLDQTASPIEMALQRCNYDFKPKRFMDFDVQNEKTSEKTKPYALPLRMPPTKVETHKIKADDAGFSPKFDQKLTKSAHTNVNTESPSLKRASKCTKVSSEMKENRVPSALVPLDQTEHEWLVKCASGHWSQVYGLLLRDSQLAEKKDFISGFTALHWVAKCGNSDMLVKLFEVSKLGGVDVDVNARTHGGYTPLHIAALHDQEEMMGQPKLLNKEVVKVVQCEKDEPDAFPELSKRLHSVSKLFQPNLTGNKRKSKQRPSMYSLQDEPEMEEREEGRQRLQSDVFM</sequence>
<feature type="domain" description="SOWAHA-C winged helix-turn-helix" evidence="5">
    <location>
        <begin position="3"/>
        <end position="83"/>
    </location>
</feature>
<keyword evidence="7" id="KW-1185">Reference proteome</keyword>
<dbReference type="Pfam" id="PF25877">
    <property type="entry name" value="WHD_SOWAH"/>
    <property type="match status" value="1"/>
</dbReference>
<protein>
    <recommendedName>
        <fullName evidence="5">SOWAHA-C winged helix-turn-helix domain-containing protein</fullName>
    </recommendedName>
</protein>